<dbReference type="GO" id="GO:0016989">
    <property type="term" value="F:sigma factor antagonist activity"/>
    <property type="evidence" value="ECO:0007669"/>
    <property type="project" value="InterPro"/>
</dbReference>
<sequence length="161" mass="17777">MKEQPKDMIELTIPAKADFVGVVRLAVSGIASRMGFSYDDIEDLKVAVAEACTNAVHHAYKDQRGEILIFCGIFPDRLEIEVVDRGPSFDIAEVQARSGPLNGHMPVHALPERGLGLYLMKSLMDKVEIKGDGGIAVTLIKYIRRDEVEEDVDAPTETRSH</sequence>
<dbReference type="EMBL" id="FOOK01000013">
    <property type="protein sequence ID" value="SFG04051.1"/>
    <property type="molecule type" value="Genomic_DNA"/>
</dbReference>
<dbReference type="PANTHER" id="PTHR35526:SF9">
    <property type="entry name" value="SERINE-PROTEIN KINASE RSBW"/>
    <property type="match status" value="1"/>
</dbReference>
<dbReference type="EC" id="2.7.11.1" evidence="6"/>
<comment type="similarity">
    <text evidence="6">Belongs to the anti-sigma-factor family.</text>
</comment>
<feature type="domain" description="Histidine kinase/HSP90-like ATPase" evidence="7">
    <location>
        <begin position="13"/>
        <end position="141"/>
    </location>
</feature>
<dbReference type="GO" id="GO:0004674">
    <property type="term" value="F:protein serine/threonine kinase activity"/>
    <property type="evidence" value="ECO:0007669"/>
    <property type="project" value="UniProtKB-KW"/>
</dbReference>
<dbReference type="PANTHER" id="PTHR35526">
    <property type="entry name" value="ANTI-SIGMA-F FACTOR RSBW-RELATED"/>
    <property type="match status" value="1"/>
</dbReference>
<dbReference type="NCBIfam" id="NF003144">
    <property type="entry name" value="PRK04069.1"/>
    <property type="match status" value="1"/>
</dbReference>
<comment type="catalytic activity">
    <reaction evidence="6">
        <text>L-seryl-[protein] + ATP = O-phospho-L-seryl-[protein] + ADP + H(+)</text>
        <dbReference type="Rhea" id="RHEA:17989"/>
        <dbReference type="Rhea" id="RHEA-COMP:9863"/>
        <dbReference type="Rhea" id="RHEA-COMP:11604"/>
        <dbReference type="ChEBI" id="CHEBI:15378"/>
        <dbReference type="ChEBI" id="CHEBI:29999"/>
        <dbReference type="ChEBI" id="CHEBI:30616"/>
        <dbReference type="ChEBI" id="CHEBI:83421"/>
        <dbReference type="ChEBI" id="CHEBI:456216"/>
        <dbReference type="EC" id="2.7.11.1"/>
    </reaction>
</comment>
<name>A0A1I2NRZ5_9BACL</name>
<dbReference type="NCBIfam" id="TIGR01924">
    <property type="entry name" value="rsbW_low_gc"/>
    <property type="match status" value="1"/>
</dbReference>
<dbReference type="GO" id="GO:0106310">
    <property type="term" value="F:protein serine kinase activity"/>
    <property type="evidence" value="ECO:0007669"/>
    <property type="project" value="RHEA"/>
</dbReference>
<dbReference type="AlphaFoldDB" id="A0A1I2NRZ5"/>
<evidence type="ECO:0000256" key="6">
    <source>
        <dbReference type="HAMAP-Rule" id="MF_00638"/>
    </source>
</evidence>
<dbReference type="HAMAP" id="MF_00638">
    <property type="entry name" value="Anti_sigma_B"/>
    <property type="match status" value="1"/>
</dbReference>
<dbReference type="RefSeq" id="WP_092038110.1">
    <property type="nucleotide sequence ID" value="NZ_FOOK01000013.1"/>
</dbReference>
<comment type="catalytic activity">
    <reaction evidence="6">
        <text>L-threonyl-[protein] + ATP = O-phospho-L-threonyl-[protein] + ADP + H(+)</text>
        <dbReference type="Rhea" id="RHEA:46608"/>
        <dbReference type="Rhea" id="RHEA-COMP:11060"/>
        <dbReference type="Rhea" id="RHEA-COMP:11605"/>
        <dbReference type="ChEBI" id="CHEBI:15378"/>
        <dbReference type="ChEBI" id="CHEBI:30013"/>
        <dbReference type="ChEBI" id="CHEBI:30616"/>
        <dbReference type="ChEBI" id="CHEBI:61977"/>
        <dbReference type="ChEBI" id="CHEBI:456216"/>
        <dbReference type="EC" id="2.7.11.1"/>
    </reaction>
</comment>
<evidence type="ECO:0000256" key="3">
    <source>
        <dbReference type="ARBA" id="ARBA00022741"/>
    </source>
</evidence>
<keyword evidence="4 6" id="KW-0418">Kinase</keyword>
<keyword evidence="3 6" id="KW-0547">Nucleotide-binding</keyword>
<dbReference type="Pfam" id="PF13581">
    <property type="entry name" value="HATPase_c_2"/>
    <property type="match status" value="1"/>
</dbReference>
<dbReference type="InterPro" id="IPR036890">
    <property type="entry name" value="HATPase_C_sf"/>
</dbReference>
<dbReference type="Gene3D" id="3.30.565.10">
    <property type="entry name" value="Histidine kinase-like ATPase, C-terminal domain"/>
    <property type="match status" value="1"/>
</dbReference>
<evidence type="ECO:0000256" key="5">
    <source>
        <dbReference type="ARBA" id="ARBA00022840"/>
    </source>
</evidence>
<evidence type="ECO:0000313" key="8">
    <source>
        <dbReference type="EMBL" id="SFG04051.1"/>
    </source>
</evidence>
<evidence type="ECO:0000313" key="9">
    <source>
        <dbReference type="Proteomes" id="UP000198661"/>
    </source>
</evidence>
<gene>
    <name evidence="6" type="primary">rsbW</name>
    <name evidence="8" type="ORF">SAMN04488025_11365</name>
</gene>
<reference evidence="8 9" key="1">
    <citation type="submission" date="2016-10" db="EMBL/GenBank/DDBJ databases">
        <authorList>
            <person name="de Groot N.N."/>
        </authorList>
    </citation>
    <scope>NUCLEOTIDE SEQUENCE [LARGE SCALE GENOMIC DNA]</scope>
    <source>
        <strain evidence="8 9">DSM 44945</strain>
    </source>
</reference>
<dbReference type="CDD" id="cd16936">
    <property type="entry name" value="HATPase_RsbW-like"/>
    <property type="match status" value="1"/>
</dbReference>
<dbReference type="OrthoDB" id="9798941at2"/>
<evidence type="ECO:0000256" key="1">
    <source>
        <dbReference type="ARBA" id="ARBA00022527"/>
    </source>
</evidence>
<dbReference type="Proteomes" id="UP000198661">
    <property type="component" value="Unassembled WGS sequence"/>
</dbReference>
<keyword evidence="1 6" id="KW-0723">Serine/threonine-protein kinase</keyword>
<keyword evidence="5 6" id="KW-0067">ATP-binding</keyword>
<evidence type="ECO:0000256" key="4">
    <source>
        <dbReference type="ARBA" id="ARBA00022777"/>
    </source>
</evidence>
<comment type="function">
    <text evidence="6">Negative regulator of sigma-B activity. Phosphorylates and inactivates its specific antagonist protein, RsbV. Upon phosphorylation of RsbV, RsbW is released and binds to sigma-B, thereby blocking its ability to form an RNA polymerase holoenzyme (E-sigma-B).</text>
</comment>
<dbReference type="InterPro" id="IPR003594">
    <property type="entry name" value="HATPase_dom"/>
</dbReference>
<dbReference type="GO" id="GO:0005524">
    <property type="term" value="F:ATP binding"/>
    <property type="evidence" value="ECO:0007669"/>
    <property type="project" value="UniProtKB-KW"/>
</dbReference>
<organism evidence="8 9">
    <name type="scientific">Planifilum fulgidum</name>
    <dbReference type="NCBI Taxonomy" id="201973"/>
    <lineage>
        <taxon>Bacteria</taxon>
        <taxon>Bacillati</taxon>
        <taxon>Bacillota</taxon>
        <taxon>Bacilli</taxon>
        <taxon>Bacillales</taxon>
        <taxon>Thermoactinomycetaceae</taxon>
        <taxon>Planifilum</taxon>
    </lineage>
</organism>
<accession>A0A1I2NRZ5</accession>
<evidence type="ECO:0000259" key="7">
    <source>
        <dbReference type="Pfam" id="PF13581"/>
    </source>
</evidence>
<keyword evidence="9" id="KW-1185">Reference proteome</keyword>
<dbReference type="SUPFAM" id="SSF55874">
    <property type="entry name" value="ATPase domain of HSP90 chaperone/DNA topoisomerase II/histidine kinase"/>
    <property type="match status" value="1"/>
</dbReference>
<keyword evidence="2 6" id="KW-0808">Transferase</keyword>
<dbReference type="InterPro" id="IPR010193">
    <property type="entry name" value="RsbW"/>
</dbReference>
<proteinExistence type="inferred from homology"/>
<dbReference type="InterPro" id="IPR050267">
    <property type="entry name" value="Anti-sigma-factor_SerPK"/>
</dbReference>
<protein>
    <recommendedName>
        <fullName evidence="6">Serine-protein kinase RsbW</fullName>
        <ecNumber evidence="6">2.7.11.1</ecNumber>
    </recommendedName>
    <alternativeName>
        <fullName evidence="6">Anti-sigma-B factor</fullName>
    </alternativeName>
    <alternativeName>
        <fullName evidence="6">Sigma-B negative effector RsbW</fullName>
    </alternativeName>
</protein>
<evidence type="ECO:0000256" key="2">
    <source>
        <dbReference type="ARBA" id="ARBA00022679"/>
    </source>
</evidence>
<dbReference type="STRING" id="201973.SAMN04488025_11365"/>